<dbReference type="Gene3D" id="3.90.25.10">
    <property type="entry name" value="UDP-galactose 4-epimerase, domain 1"/>
    <property type="match status" value="1"/>
</dbReference>
<protein>
    <submittedName>
        <fullName evidence="2">UDP-glucose 4-epimerase</fullName>
        <ecNumber evidence="2">5.1.3.2</ecNumber>
    </submittedName>
</protein>
<dbReference type="PANTHER" id="PTHR43245">
    <property type="entry name" value="BIFUNCTIONAL POLYMYXIN RESISTANCE PROTEIN ARNA"/>
    <property type="match status" value="1"/>
</dbReference>
<feature type="domain" description="NAD-dependent epimerase/dehydratase" evidence="1">
    <location>
        <begin position="4"/>
        <end position="234"/>
    </location>
</feature>
<name>I0JRK1_HALH3</name>
<dbReference type="Proteomes" id="UP000007397">
    <property type="component" value="Chromosome"/>
</dbReference>
<organism evidence="2 3">
    <name type="scientific">Halobacillus halophilus (strain ATCC 35676 / DSM 2266 / JCM 20832 / KCTC 3685 / LMG 17431 / NBRC 102448 / NCIMB 2269)</name>
    <name type="common">Sporosarcina halophila</name>
    <dbReference type="NCBI Taxonomy" id="866895"/>
    <lineage>
        <taxon>Bacteria</taxon>
        <taxon>Bacillati</taxon>
        <taxon>Bacillota</taxon>
        <taxon>Bacilli</taxon>
        <taxon>Bacillales</taxon>
        <taxon>Bacillaceae</taxon>
        <taxon>Halobacillus</taxon>
    </lineage>
</organism>
<dbReference type="InterPro" id="IPR001509">
    <property type="entry name" value="Epimerase_deHydtase"/>
</dbReference>
<keyword evidence="2" id="KW-0413">Isomerase</keyword>
<dbReference type="Pfam" id="PF01370">
    <property type="entry name" value="Epimerase"/>
    <property type="match status" value="1"/>
</dbReference>
<accession>I0JRK1</accession>
<dbReference type="STRING" id="866895.HBHAL_4432"/>
<dbReference type="Gene3D" id="3.40.50.720">
    <property type="entry name" value="NAD(P)-binding Rossmann-like Domain"/>
    <property type="match status" value="1"/>
</dbReference>
<sequence>MEKVLVTGGCGFIGSHIVENLLEEGFKVAIVDNLQSGKLKNIPDNVEFYEKDITSPDIVDTIVNIKPNYIIHQAAQVSVFESICDIKKDSEINIQGSVNVINAAKEADVNKIVFASSAAVYGNPEYLPIDVNHSTIPLSPYGLSKYTVEQYLRIAKEHYNIDYTVLRYSNVFGPKQDARGEGGVISIFADRIINKADVTIFGDGEQTRDFIYVKDVARANVNAIKNGHGKIYNVSSGEKISINQLFEQMIRINNSNINVRYKAERNGDIQHSLLSNDITREELQWELKYTFNEGLQETVDYLSTS</sequence>
<dbReference type="AlphaFoldDB" id="I0JRK1"/>
<dbReference type="PANTHER" id="PTHR43245:SF13">
    <property type="entry name" value="UDP-D-APIOSE_UDP-D-XYLOSE SYNTHASE 2"/>
    <property type="match status" value="1"/>
</dbReference>
<dbReference type="EMBL" id="HE717023">
    <property type="protein sequence ID" value="CCG46772.1"/>
    <property type="molecule type" value="Genomic_DNA"/>
</dbReference>
<dbReference type="PATRIC" id="fig|866895.3.peg.3467"/>
<dbReference type="HOGENOM" id="CLU_007383_1_7_9"/>
<dbReference type="InterPro" id="IPR036291">
    <property type="entry name" value="NAD(P)-bd_dom_sf"/>
</dbReference>
<reference evidence="2 3" key="1">
    <citation type="journal article" date="2013" name="Environ. Microbiol.">
        <title>Chloride and organic osmolytes: a hybrid strategy to cope with elevated salinities by the moderately halophilic, chloride-dependent bacterium Halobacillus halophilus.</title>
        <authorList>
            <person name="Saum S.H."/>
            <person name="Pfeiffer F."/>
            <person name="Palm P."/>
            <person name="Rampp M."/>
            <person name="Schuster S.C."/>
            <person name="Muller V."/>
            <person name="Oesterhelt D."/>
        </authorList>
    </citation>
    <scope>NUCLEOTIDE SEQUENCE [LARGE SCALE GENOMIC DNA]</scope>
    <source>
        <strain evidence="3">ATCC 35676 / DSM 2266 / JCM 20832 / KCTC 3685 / LMG 17431 / NBRC 102448 / NCIMB 2269</strain>
    </source>
</reference>
<evidence type="ECO:0000259" key="1">
    <source>
        <dbReference type="Pfam" id="PF01370"/>
    </source>
</evidence>
<dbReference type="GO" id="GO:0003978">
    <property type="term" value="F:UDP-glucose 4-epimerase activity"/>
    <property type="evidence" value="ECO:0007669"/>
    <property type="project" value="UniProtKB-EC"/>
</dbReference>
<dbReference type="KEGG" id="hhd:HBHAL_4432"/>
<evidence type="ECO:0000313" key="2">
    <source>
        <dbReference type="EMBL" id="CCG46772.1"/>
    </source>
</evidence>
<keyword evidence="3" id="KW-1185">Reference proteome</keyword>
<proteinExistence type="predicted"/>
<gene>
    <name evidence="2" type="primary">galE4</name>
    <name evidence="2" type="ordered locus">HBHAL_4432</name>
</gene>
<dbReference type="SUPFAM" id="SSF51735">
    <property type="entry name" value="NAD(P)-binding Rossmann-fold domains"/>
    <property type="match status" value="1"/>
</dbReference>
<evidence type="ECO:0000313" key="3">
    <source>
        <dbReference type="Proteomes" id="UP000007397"/>
    </source>
</evidence>
<dbReference type="RefSeq" id="WP_014644657.1">
    <property type="nucleotide sequence ID" value="NC_017668.1"/>
</dbReference>
<dbReference type="InterPro" id="IPR050177">
    <property type="entry name" value="Lipid_A_modif_metabolic_enz"/>
</dbReference>
<dbReference type="EC" id="5.1.3.2" evidence="2"/>
<dbReference type="eggNOG" id="COG0451">
    <property type="taxonomic scope" value="Bacteria"/>
</dbReference>